<evidence type="ECO:0000313" key="3">
    <source>
        <dbReference type="Proteomes" id="UP000823941"/>
    </source>
</evidence>
<evidence type="ECO:0000259" key="1">
    <source>
        <dbReference type="PROSITE" id="PS50878"/>
    </source>
</evidence>
<protein>
    <recommendedName>
        <fullName evidence="1">Reverse transcriptase domain-containing protein</fullName>
    </recommendedName>
</protein>
<accession>A0ABQ7QRR4</accession>
<comment type="caution">
    <text evidence="2">The sequence shown here is derived from an EMBL/GenBank/DDBJ whole genome shotgun (WGS) entry which is preliminary data.</text>
</comment>
<organism evidence="2 3">
    <name type="scientific">Plutella xylostella</name>
    <name type="common">Diamondback moth</name>
    <name type="synonym">Plutella maculipennis</name>
    <dbReference type="NCBI Taxonomy" id="51655"/>
    <lineage>
        <taxon>Eukaryota</taxon>
        <taxon>Metazoa</taxon>
        <taxon>Ecdysozoa</taxon>
        <taxon>Arthropoda</taxon>
        <taxon>Hexapoda</taxon>
        <taxon>Insecta</taxon>
        <taxon>Pterygota</taxon>
        <taxon>Neoptera</taxon>
        <taxon>Endopterygota</taxon>
        <taxon>Lepidoptera</taxon>
        <taxon>Glossata</taxon>
        <taxon>Ditrysia</taxon>
        <taxon>Yponomeutoidea</taxon>
        <taxon>Plutellidae</taxon>
        <taxon>Plutella</taxon>
    </lineage>
</organism>
<proteinExistence type="predicted"/>
<reference evidence="2 3" key="1">
    <citation type="submission" date="2021-06" db="EMBL/GenBank/DDBJ databases">
        <title>A haploid diamondback moth (Plutella xylostella L.) genome assembly resolves 31 chromosomes and identifies a diamide resistance mutation.</title>
        <authorList>
            <person name="Ward C.M."/>
            <person name="Perry K.D."/>
            <person name="Baker G."/>
            <person name="Powis K."/>
            <person name="Heckel D.G."/>
            <person name="Baxter S.W."/>
        </authorList>
    </citation>
    <scope>NUCLEOTIDE SEQUENCE [LARGE SCALE GENOMIC DNA]</scope>
    <source>
        <strain evidence="2 3">LV</strain>
        <tissue evidence="2">Single pupa</tissue>
    </source>
</reference>
<evidence type="ECO:0000313" key="2">
    <source>
        <dbReference type="EMBL" id="KAG7307743.1"/>
    </source>
</evidence>
<dbReference type="Pfam" id="PF00078">
    <property type="entry name" value="RVT_1"/>
    <property type="match status" value="1"/>
</dbReference>
<dbReference type="Proteomes" id="UP000823941">
    <property type="component" value="Chromosome 9"/>
</dbReference>
<dbReference type="CDD" id="cd01650">
    <property type="entry name" value="RT_nLTR_like"/>
    <property type="match status" value="1"/>
</dbReference>
<dbReference type="SUPFAM" id="SSF56672">
    <property type="entry name" value="DNA/RNA polymerases"/>
    <property type="match status" value="1"/>
</dbReference>
<feature type="domain" description="Reverse transcriptase" evidence="1">
    <location>
        <begin position="1"/>
        <end position="183"/>
    </location>
</feature>
<dbReference type="EMBL" id="JAHIBW010000009">
    <property type="protein sequence ID" value="KAG7307743.1"/>
    <property type="molecule type" value="Genomic_DNA"/>
</dbReference>
<dbReference type="PANTHER" id="PTHR33332">
    <property type="entry name" value="REVERSE TRANSCRIPTASE DOMAIN-CONTAINING PROTEIN"/>
    <property type="match status" value="1"/>
</dbReference>
<dbReference type="PROSITE" id="PS50878">
    <property type="entry name" value="RT_POL"/>
    <property type="match status" value="1"/>
</dbReference>
<keyword evidence="3" id="KW-1185">Reference proteome</keyword>
<sequence>MDISEALDSKQETHAIYTDFSKAFDLVNHSLLLYKLSIFGIHGSLLQWCRSYLENRTQLVLIRGFKSDPREVPSGVPQGSHLGPLFFVMFINDLVVGLRSKFKLFADDVKLYRAVRNHEDTQLLQADINLVQEWCHRNHMTLNASKCFHISFTRKKIPLTAKYRINNTPLEEVETIRDLGIIMDKTLSFRDHIDITIKKASKLAGFVTRQTKIFRDSSLAITMFNSLVRSILEYSSPVWNPSYKIHVNRLERVQKRFLYHLAYTENKCRSLESYSDRRKHYKLQSLEARRRCNDIIFLTKTVQGKVDSPEILGKIKLNIPRSGSRLQNRKTFYLPTCTTLHAQHSPLYRLLATYNSVQDSIDIFGSTVSSIKYQLKSFIM</sequence>
<dbReference type="InterPro" id="IPR000477">
    <property type="entry name" value="RT_dom"/>
</dbReference>
<gene>
    <name evidence="2" type="ORF">JYU34_006318</name>
</gene>
<name>A0ABQ7QRR4_PLUXY</name>
<dbReference type="InterPro" id="IPR043502">
    <property type="entry name" value="DNA/RNA_pol_sf"/>
</dbReference>